<dbReference type="AlphaFoldDB" id="A0A9X1XE23"/>
<dbReference type="EMBL" id="JAIWJX010000002">
    <property type="protein sequence ID" value="MCK6258813.1"/>
    <property type="molecule type" value="Genomic_DNA"/>
</dbReference>
<proteinExistence type="predicted"/>
<keyword evidence="2" id="KW-1185">Reference proteome</keyword>
<sequence>MSDLQAKLGDGLTKIQGSLQQGKQKLHTAQEVGQLRKTGAEASAKRLELIVGLGEEVYSLIRKGEFVPAHLSRMAEEIQVQDTAIFQVNRTIEELNRKNTDGGYSCSCGAPVSSADKFCGSCGKPVVIPKQNNEQYTLQCRTCSEMIPSGSEYCGCCGNKTA</sequence>
<dbReference type="RefSeq" id="WP_248254054.1">
    <property type="nucleotide sequence ID" value="NZ_JAIWJX010000002.1"/>
</dbReference>
<dbReference type="Proteomes" id="UP001139011">
    <property type="component" value="Unassembled WGS sequence"/>
</dbReference>
<evidence type="ECO:0000313" key="2">
    <source>
        <dbReference type="Proteomes" id="UP001139011"/>
    </source>
</evidence>
<name>A0A9X1XE23_9BACL</name>
<organism evidence="1 2">
    <name type="scientific">Fictibacillus marinisediminis</name>
    <dbReference type="NCBI Taxonomy" id="2878389"/>
    <lineage>
        <taxon>Bacteria</taxon>
        <taxon>Bacillati</taxon>
        <taxon>Bacillota</taxon>
        <taxon>Bacilli</taxon>
        <taxon>Bacillales</taxon>
        <taxon>Fictibacillaceae</taxon>
        <taxon>Fictibacillus</taxon>
    </lineage>
</organism>
<comment type="caution">
    <text evidence="1">The sequence shown here is derived from an EMBL/GenBank/DDBJ whole genome shotgun (WGS) entry which is preliminary data.</text>
</comment>
<accession>A0A9X1XE23</accession>
<reference evidence="1" key="1">
    <citation type="submission" date="2021-09" db="EMBL/GenBank/DDBJ databases">
        <title>Genome analysis of Fictibacillus sp. KIGAM418 isolated from marine sediment.</title>
        <authorList>
            <person name="Seo M.-J."/>
            <person name="Cho E.-S."/>
            <person name="Hwang C.Y."/>
        </authorList>
    </citation>
    <scope>NUCLEOTIDE SEQUENCE</scope>
    <source>
        <strain evidence="1">KIGAM418</strain>
    </source>
</reference>
<evidence type="ECO:0000313" key="1">
    <source>
        <dbReference type="EMBL" id="MCK6258813.1"/>
    </source>
</evidence>
<protein>
    <submittedName>
        <fullName evidence="1">Zinc ribbon domain-containing protein</fullName>
    </submittedName>
</protein>
<gene>
    <name evidence="1" type="ORF">LCY76_19785</name>
</gene>